<sequence>MSLTHRYRGHTVHLKFYWMKPNDGAPAAAHIVDASDVLGFGITAAELVDGWPDYESALAAAVEAANRFIDSQLG</sequence>
<organism evidence="1 2">
    <name type="scientific">Pseudomonas weihenstephanensis</name>
    <dbReference type="NCBI Taxonomy" id="1608994"/>
    <lineage>
        <taxon>Bacteria</taxon>
        <taxon>Pseudomonadati</taxon>
        <taxon>Pseudomonadota</taxon>
        <taxon>Gammaproteobacteria</taxon>
        <taxon>Pseudomonadales</taxon>
        <taxon>Pseudomonadaceae</taxon>
        <taxon>Pseudomonas</taxon>
    </lineage>
</organism>
<evidence type="ECO:0000313" key="2">
    <source>
        <dbReference type="Proteomes" id="UP000809529"/>
    </source>
</evidence>
<dbReference type="EMBL" id="JAAEBW010000009">
    <property type="protein sequence ID" value="MBM1196715.1"/>
    <property type="molecule type" value="Genomic_DNA"/>
</dbReference>
<name>A0ABS1ZJT2_9PSED</name>
<comment type="caution">
    <text evidence="1">The sequence shown here is derived from an EMBL/GenBank/DDBJ whole genome shotgun (WGS) entry which is preliminary data.</text>
</comment>
<accession>A0ABS1ZJT2</accession>
<reference evidence="1 2" key="1">
    <citation type="submission" date="2020-01" db="EMBL/GenBank/DDBJ databases">
        <title>Comparative genomics of meat spoilage bacteria.</title>
        <authorList>
            <person name="Hilgarth M."/>
            <person name="Vogel R.F."/>
        </authorList>
    </citation>
    <scope>NUCLEOTIDE SEQUENCE [LARGE SCALE GENOMIC DNA]</scope>
    <source>
        <strain evidence="1 2">TMW2.2077</strain>
    </source>
</reference>
<gene>
    <name evidence="1" type="ORF">GYN02_16235</name>
</gene>
<dbReference type="Proteomes" id="UP000809529">
    <property type="component" value="Unassembled WGS sequence"/>
</dbReference>
<evidence type="ECO:0000313" key="1">
    <source>
        <dbReference type="EMBL" id="MBM1196715.1"/>
    </source>
</evidence>
<protein>
    <submittedName>
        <fullName evidence="1">Uncharacterized protein</fullName>
    </submittedName>
</protein>
<keyword evidence="2" id="KW-1185">Reference proteome</keyword>
<proteinExistence type="predicted"/>